<feature type="compositionally biased region" description="Polar residues" evidence="1">
    <location>
        <begin position="69"/>
        <end position="79"/>
    </location>
</feature>
<gene>
    <name evidence="3" type="ORF">CGL2_11276103</name>
</gene>
<dbReference type="InterPro" id="IPR013429">
    <property type="entry name" value="Regulatory_FmdB_Zinc_ribbon"/>
</dbReference>
<dbReference type="PANTHER" id="PTHR34404:SF2">
    <property type="entry name" value="CONSERVED SERINE RICH PROTEIN"/>
    <property type="match status" value="1"/>
</dbReference>
<proteinExistence type="predicted"/>
<dbReference type="SMART" id="SM00834">
    <property type="entry name" value="CxxC_CXXC_SSSS"/>
    <property type="match status" value="1"/>
</dbReference>
<name>B6ANV7_9BACT</name>
<feature type="domain" description="Putative regulatory protein FmdB zinc ribbon" evidence="2">
    <location>
        <begin position="7"/>
        <end position="47"/>
    </location>
</feature>
<sequence>MLGVSHMPIYEYQCHACNKIYEKIQKFSDPVQTVCEVCGGPVVKLLGKPALQFKGSGFYITDYVRKGNSGESPSSGGTKTSPETSSAPASASSTASPAPAPAASSGSESKTA</sequence>
<dbReference type="Pfam" id="PF09723">
    <property type="entry name" value="Zn_ribbon_8"/>
    <property type="match status" value="1"/>
</dbReference>
<accession>B6ANV7</accession>
<feature type="region of interest" description="Disordered" evidence="1">
    <location>
        <begin position="65"/>
        <end position="112"/>
    </location>
</feature>
<evidence type="ECO:0000256" key="1">
    <source>
        <dbReference type="SAM" id="MobiDB-lite"/>
    </source>
</evidence>
<dbReference type="PANTHER" id="PTHR34404">
    <property type="entry name" value="REGULATORY PROTEIN, FMDB FAMILY"/>
    <property type="match status" value="1"/>
</dbReference>
<protein>
    <recommendedName>
        <fullName evidence="2">Putative regulatory protein FmdB zinc ribbon domain-containing protein</fullName>
    </recommendedName>
</protein>
<evidence type="ECO:0000259" key="2">
    <source>
        <dbReference type="SMART" id="SM00834"/>
    </source>
</evidence>
<dbReference type="NCBIfam" id="TIGR02605">
    <property type="entry name" value="CxxC_CxxC_SSSS"/>
    <property type="match status" value="1"/>
</dbReference>
<dbReference type="AlphaFoldDB" id="B6ANV7"/>
<reference evidence="3" key="2">
    <citation type="journal article" date="2008" name="PLoS Biol.">
        <title>Population genomic analysis of strain variation in Leptospirillum group II bacteria involved in acid mine drainage formation.</title>
        <authorList>
            <person name="Simmons S.L."/>
            <person name="Dibartolo G."/>
            <person name="Denef V.J."/>
            <person name="Goltsman D.S."/>
            <person name="Thelen M.P."/>
            <person name="Banfield J.F."/>
        </authorList>
    </citation>
    <scope>NUCLEOTIDE SEQUENCE [LARGE SCALE GENOMIC DNA]</scope>
</reference>
<feature type="compositionally biased region" description="Low complexity" evidence="1">
    <location>
        <begin position="80"/>
        <end position="112"/>
    </location>
</feature>
<dbReference type="EMBL" id="DS995260">
    <property type="protein sequence ID" value="EDZ38936.1"/>
    <property type="molecule type" value="Genomic_DNA"/>
</dbReference>
<evidence type="ECO:0000313" key="3">
    <source>
        <dbReference type="EMBL" id="EDZ38936.1"/>
    </source>
</evidence>
<organism evidence="3">
    <name type="scientific">Leptospirillum sp. Group II '5-way CG'</name>
    <dbReference type="NCBI Taxonomy" id="419541"/>
    <lineage>
        <taxon>Bacteria</taxon>
        <taxon>Pseudomonadati</taxon>
        <taxon>Nitrospirota</taxon>
        <taxon>Nitrospiria</taxon>
        <taxon>Nitrospirales</taxon>
        <taxon>Nitrospiraceae</taxon>
        <taxon>Leptospirillum</taxon>
    </lineage>
</organism>
<reference evidence="3" key="1">
    <citation type="journal article" date="2004" name="Nature">
        <title>Community structure and metabolism through reconstruction of microbial genomes from the environment.</title>
        <authorList>
            <person name="Tyson G.W."/>
            <person name="Chapman J."/>
            <person name="Hugenholtz P."/>
            <person name="Allen E.E."/>
            <person name="Ram R.J."/>
            <person name="Richardson P.M."/>
            <person name="Solovyev V.V."/>
            <person name="Rubin E.M."/>
            <person name="Rokhsar D.S."/>
            <person name="Banfield J.F."/>
        </authorList>
    </citation>
    <scope>NUCLEOTIDE SEQUENCE [LARGE SCALE GENOMIC DNA]</scope>
</reference>